<dbReference type="PANTHER" id="PTHR30483:SF6">
    <property type="entry name" value="PERIPLASMIC BINDING PROTEIN OF ABC TRANSPORTER FOR NATURAL AMINO ACIDS"/>
    <property type="match status" value="1"/>
</dbReference>
<dbReference type="CDD" id="cd06327">
    <property type="entry name" value="PBP1_SBP-like"/>
    <property type="match status" value="1"/>
</dbReference>
<keyword evidence="3" id="KW-0029">Amino-acid transport</keyword>
<evidence type="ECO:0000256" key="1">
    <source>
        <dbReference type="ARBA" id="ARBA00010062"/>
    </source>
</evidence>
<dbReference type="Pfam" id="PF13458">
    <property type="entry name" value="Peripla_BP_6"/>
    <property type="match status" value="1"/>
</dbReference>
<dbReference type="Proteomes" id="UP000236884">
    <property type="component" value="Chromosome"/>
</dbReference>
<dbReference type="RefSeq" id="WP_096355160.1">
    <property type="nucleotide sequence ID" value="NZ_AP014946.1"/>
</dbReference>
<evidence type="ECO:0000313" key="6">
    <source>
        <dbReference type="EMBL" id="BAT59625.1"/>
    </source>
</evidence>
<dbReference type="InterPro" id="IPR028082">
    <property type="entry name" value="Peripla_BP_I"/>
</dbReference>
<dbReference type="PANTHER" id="PTHR30483">
    <property type="entry name" value="LEUCINE-SPECIFIC-BINDING PROTEIN"/>
    <property type="match status" value="1"/>
</dbReference>
<dbReference type="GO" id="GO:0006865">
    <property type="term" value="P:amino acid transport"/>
    <property type="evidence" value="ECO:0007669"/>
    <property type="project" value="UniProtKB-KW"/>
</dbReference>
<proteinExistence type="inferred from homology"/>
<gene>
    <name evidence="6" type="ORF">GJW-30_1_02158</name>
</gene>
<evidence type="ECO:0000259" key="5">
    <source>
        <dbReference type="Pfam" id="PF13458"/>
    </source>
</evidence>
<name>A0A0S3PUK3_9BRAD</name>
<feature type="chain" id="PRO_5006615773" description="Leucine-binding protein domain-containing protein" evidence="4">
    <location>
        <begin position="23"/>
        <end position="402"/>
    </location>
</feature>
<protein>
    <recommendedName>
        <fullName evidence="5">Leucine-binding protein domain-containing protein</fullName>
    </recommendedName>
</protein>
<evidence type="ECO:0000256" key="2">
    <source>
        <dbReference type="ARBA" id="ARBA00022729"/>
    </source>
</evidence>
<feature type="signal peptide" evidence="4">
    <location>
        <begin position="1"/>
        <end position="22"/>
    </location>
</feature>
<keyword evidence="2 4" id="KW-0732">Signal</keyword>
<dbReference type="InterPro" id="IPR028081">
    <property type="entry name" value="Leu-bd"/>
</dbReference>
<sequence length="402" mass="43171">MHRILRAITTAAFALTPSLAFAQGAPIKLGVLNDQSGVFADYQGIGSVIAAQMAVEDFGGKVRGRTVEVISADHQNKPDIGLAIARRWFDQENVAAVFDLPNSAIALGVNKMAAERNKVFVGSGAGTVQLTGPECTANFVHWTYDTYAYGHGIGRAVYERGGKKWFFITADYAFGHDLELQATEEVKKLGGQVLGAVRHPLGNNDYSSYLLQAQASGADVVGIANAGGDTVNTIKQAAEFGLTKKQKLVGVILGMNNIPGIGLEAAQGSYMMVPFYWDMNDGTRAWSKKFQERHPNKNMPNDMQAGVYASVLHYLKAIDAGADPADGKAIVAKMKELPTDDSLFGKGTIRADGRKIHPMYLLEVKAPSESSGKWDYLKVVASVPGEQAFRSLADGKCPLAVK</sequence>
<organism evidence="6 7">
    <name type="scientific">Variibacter gotjawalensis</name>
    <dbReference type="NCBI Taxonomy" id="1333996"/>
    <lineage>
        <taxon>Bacteria</taxon>
        <taxon>Pseudomonadati</taxon>
        <taxon>Pseudomonadota</taxon>
        <taxon>Alphaproteobacteria</taxon>
        <taxon>Hyphomicrobiales</taxon>
        <taxon>Nitrobacteraceae</taxon>
        <taxon>Variibacter</taxon>
    </lineage>
</organism>
<accession>A0A0S3PUK3</accession>
<feature type="domain" description="Leucine-binding protein" evidence="5">
    <location>
        <begin position="26"/>
        <end position="365"/>
    </location>
</feature>
<dbReference type="Gene3D" id="3.40.50.2300">
    <property type="match status" value="2"/>
</dbReference>
<keyword evidence="3" id="KW-0813">Transport</keyword>
<dbReference type="KEGG" id="vgo:GJW-30_1_02158"/>
<evidence type="ECO:0000256" key="3">
    <source>
        <dbReference type="ARBA" id="ARBA00022970"/>
    </source>
</evidence>
<reference evidence="6 7" key="1">
    <citation type="submission" date="2015-08" db="EMBL/GenBank/DDBJ databases">
        <title>Investigation of the bacterial diversity of lava forest soil.</title>
        <authorList>
            <person name="Lee J.S."/>
        </authorList>
    </citation>
    <scope>NUCLEOTIDE SEQUENCE [LARGE SCALE GENOMIC DNA]</scope>
    <source>
        <strain evidence="6 7">GJW-30</strain>
    </source>
</reference>
<evidence type="ECO:0000256" key="4">
    <source>
        <dbReference type="SAM" id="SignalP"/>
    </source>
</evidence>
<comment type="similarity">
    <text evidence="1">Belongs to the leucine-binding protein family.</text>
</comment>
<keyword evidence="7" id="KW-1185">Reference proteome</keyword>
<evidence type="ECO:0000313" key="7">
    <source>
        <dbReference type="Proteomes" id="UP000236884"/>
    </source>
</evidence>
<dbReference type="OrthoDB" id="5794591at2"/>
<dbReference type="AlphaFoldDB" id="A0A0S3PUK3"/>
<dbReference type="SUPFAM" id="SSF53822">
    <property type="entry name" value="Periplasmic binding protein-like I"/>
    <property type="match status" value="1"/>
</dbReference>
<dbReference type="EMBL" id="AP014946">
    <property type="protein sequence ID" value="BAT59625.1"/>
    <property type="molecule type" value="Genomic_DNA"/>
</dbReference>
<dbReference type="InterPro" id="IPR051010">
    <property type="entry name" value="BCAA_transport"/>
</dbReference>